<name>A0A9Q0KFI2_9MAGN</name>
<evidence type="ECO:0000313" key="3">
    <source>
        <dbReference type="Proteomes" id="UP001141806"/>
    </source>
</evidence>
<proteinExistence type="predicted"/>
<keyword evidence="3" id="KW-1185">Reference proteome</keyword>
<gene>
    <name evidence="2" type="ORF">NE237_016092</name>
</gene>
<sequence>MLDEALIGCNGGGSVDRRRRVAKGVEGLTIRRLREALNLNCSNDLEGRVNPTLGFLILPLGLCLSQALWWINVSVWWRQQRIDAGVDPRRPTDKDRGFMATHEKDGRSHGWTDSEPVSRTRSYAAVVQHSSTSRSETWQTQQWSNQCGGTTAAGITKVAIP</sequence>
<comment type="caution">
    <text evidence="2">The sequence shown here is derived from an EMBL/GenBank/DDBJ whole genome shotgun (WGS) entry which is preliminary data.</text>
</comment>
<accession>A0A9Q0KFI2</accession>
<dbReference type="AlphaFoldDB" id="A0A9Q0KFI2"/>
<reference evidence="2" key="1">
    <citation type="journal article" date="2023" name="Plant J.">
        <title>The genome of the king protea, Protea cynaroides.</title>
        <authorList>
            <person name="Chang J."/>
            <person name="Duong T.A."/>
            <person name="Schoeman C."/>
            <person name="Ma X."/>
            <person name="Roodt D."/>
            <person name="Barker N."/>
            <person name="Li Z."/>
            <person name="Van de Peer Y."/>
            <person name="Mizrachi E."/>
        </authorList>
    </citation>
    <scope>NUCLEOTIDE SEQUENCE</scope>
    <source>
        <tissue evidence="2">Young leaves</tissue>
    </source>
</reference>
<evidence type="ECO:0000313" key="2">
    <source>
        <dbReference type="EMBL" id="KAJ4969391.1"/>
    </source>
</evidence>
<protein>
    <submittedName>
        <fullName evidence="2">Uncharacterized protein</fullName>
    </submittedName>
</protein>
<feature type="region of interest" description="Disordered" evidence="1">
    <location>
        <begin position="87"/>
        <end position="117"/>
    </location>
</feature>
<evidence type="ECO:0000256" key="1">
    <source>
        <dbReference type="SAM" id="MobiDB-lite"/>
    </source>
</evidence>
<organism evidence="2 3">
    <name type="scientific">Protea cynaroides</name>
    <dbReference type="NCBI Taxonomy" id="273540"/>
    <lineage>
        <taxon>Eukaryota</taxon>
        <taxon>Viridiplantae</taxon>
        <taxon>Streptophyta</taxon>
        <taxon>Embryophyta</taxon>
        <taxon>Tracheophyta</taxon>
        <taxon>Spermatophyta</taxon>
        <taxon>Magnoliopsida</taxon>
        <taxon>Proteales</taxon>
        <taxon>Proteaceae</taxon>
        <taxon>Protea</taxon>
    </lineage>
</organism>
<dbReference type="EMBL" id="JAMYWD010000006">
    <property type="protein sequence ID" value="KAJ4969391.1"/>
    <property type="molecule type" value="Genomic_DNA"/>
</dbReference>
<dbReference type="Proteomes" id="UP001141806">
    <property type="component" value="Unassembled WGS sequence"/>
</dbReference>